<sequence length="188" mass="20789">MAVYTDVSDAELQSFLESYGMGRLISFKGIAEGVENSNFLLETEKGRFILTLYEKRVSEADLPYFLGLMEHLADEGLPCPLPVHDLKGRACGNWQAGPRRLSPSWKGSRRGGPALHNARRWARCSVSSTRRAPASRWRGRTAWDRTAGDSSSRRCRPMQTASVPVLARRSEANSPPFPANGPKGCRPA</sequence>
<dbReference type="Pfam" id="PF01636">
    <property type="entry name" value="APH"/>
    <property type="match status" value="1"/>
</dbReference>
<name>A0A1E2RYE7_9HYPH</name>
<dbReference type="EMBL" id="MASI01000004">
    <property type="protein sequence ID" value="ODA67244.1"/>
    <property type="molecule type" value="Genomic_DNA"/>
</dbReference>
<keyword evidence="4" id="KW-1185">Reference proteome</keyword>
<feature type="domain" description="Aminoglycoside phosphotransferase" evidence="2">
    <location>
        <begin position="27"/>
        <end position="84"/>
    </location>
</feature>
<protein>
    <submittedName>
        <fullName evidence="3">Homoserine kinase</fullName>
        <ecNumber evidence="3">2.7.1.39</ecNumber>
    </submittedName>
</protein>
<dbReference type="Gene3D" id="3.30.200.20">
    <property type="entry name" value="Phosphorylase Kinase, domain 1"/>
    <property type="match status" value="1"/>
</dbReference>
<dbReference type="EC" id="2.7.1.39" evidence="3"/>
<organism evidence="3 4">
    <name type="scientific">Methyloligella halotolerans</name>
    <dbReference type="NCBI Taxonomy" id="1177755"/>
    <lineage>
        <taxon>Bacteria</taxon>
        <taxon>Pseudomonadati</taxon>
        <taxon>Pseudomonadota</taxon>
        <taxon>Alphaproteobacteria</taxon>
        <taxon>Hyphomicrobiales</taxon>
        <taxon>Hyphomicrobiaceae</taxon>
        <taxon>Methyloligella</taxon>
    </lineage>
</organism>
<proteinExistence type="predicted"/>
<evidence type="ECO:0000313" key="4">
    <source>
        <dbReference type="Proteomes" id="UP000095087"/>
    </source>
</evidence>
<comment type="caution">
    <text evidence="3">The sequence shown here is derived from an EMBL/GenBank/DDBJ whole genome shotgun (WGS) entry which is preliminary data.</text>
</comment>
<dbReference type="AlphaFoldDB" id="A0A1E2RYE7"/>
<gene>
    <name evidence="3" type="ORF">A7A08_01991</name>
</gene>
<evidence type="ECO:0000256" key="1">
    <source>
        <dbReference type="SAM" id="MobiDB-lite"/>
    </source>
</evidence>
<feature type="region of interest" description="Disordered" evidence="1">
    <location>
        <begin position="132"/>
        <end position="188"/>
    </location>
</feature>
<keyword evidence="3" id="KW-0808">Transferase</keyword>
<reference evidence="3 4" key="1">
    <citation type="submission" date="2016-07" db="EMBL/GenBank/DDBJ databases">
        <title>Draft genome sequence of Methyloligella halotolerans C2T (VKM B-2706T=CCUG 61687T=DSM 25045T), a halotolerant polyhydroxybutyrate accumulating methylotroph.</title>
        <authorList>
            <person name="Vasilenko O.V."/>
            <person name="Doronina N.V."/>
            <person name="Poroshina M.N."/>
            <person name="Tarlachkov S.V."/>
            <person name="Trotsenko Y.A."/>
        </authorList>
    </citation>
    <scope>NUCLEOTIDE SEQUENCE [LARGE SCALE GENOMIC DNA]</scope>
    <source>
        <strain evidence="3 4">VKM B-2706</strain>
    </source>
</reference>
<dbReference type="SUPFAM" id="SSF56112">
    <property type="entry name" value="Protein kinase-like (PK-like)"/>
    <property type="match status" value="1"/>
</dbReference>
<dbReference type="InterPro" id="IPR011009">
    <property type="entry name" value="Kinase-like_dom_sf"/>
</dbReference>
<dbReference type="GO" id="GO:0004413">
    <property type="term" value="F:homoserine kinase activity"/>
    <property type="evidence" value="ECO:0007669"/>
    <property type="project" value="UniProtKB-EC"/>
</dbReference>
<dbReference type="PATRIC" id="fig|1177755.3.peg.1996"/>
<evidence type="ECO:0000313" key="3">
    <source>
        <dbReference type="EMBL" id="ODA67244.1"/>
    </source>
</evidence>
<evidence type="ECO:0000259" key="2">
    <source>
        <dbReference type="Pfam" id="PF01636"/>
    </source>
</evidence>
<accession>A0A1E2RYE7</accession>
<dbReference type="Proteomes" id="UP000095087">
    <property type="component" value="Unassembled WGS sequence"/>
</dbReference>
<keyword evidence="3" id="KW-0418">Kinase</keyword>
<dbReference type="STRING" id="1177755.A7A08_01991"/>
<dbReference type="InterPro" id="IPR002575">
    <property type="entry name" value="Aminoglycoside_PTrfase"/>
</dbReference>